<keyword evidence="3" id="KW-1185">Reference proteome</keyword>
<dbReference type="Pfam" id="PF22917">
    <property type="entry name" value="PRISE"/>
    <property type="match status" value="1"/>
</dbReference>
<dbReference type="CDD" id="cd08948">
    <property type="entry name" value="5beta-POR_like_SDR_a"/>
    <property type="match status" value="1"/>
</dbReference>
<dbReference type="AlphaFoldDB" id="H5WY05"/>
<dbReference type="SUPFAM" id="SSF51735">
    <property type="entry name" value="NAD(P)-binding Rossmann-fold domains"/>
    <property type="match status" value="1"/>
</dbReference>
<accession>H5WY05</accession>
<organism evidence="2 3">
    <name type="scientific">Saccharomonospora marina XMU15</name>
    <dbReference type="NCBI Taxonomy" id="882083"/>
    <lineage>
        <taxon>Bacteria</taxon>
        <taxon>Bacillati</taxon>
        <taxon>Actinomycetota</taxon>
        <taxon>Actinomycetes</taxon>
        <taxon>Pseudonocardiales</taxon>
        <taxon>Pseudonocardiaceae</taxon>
        <taxon>Saccharomonospora</taxon>
    </lineage>
</organism>
<dbReference type="Proteomes" id="UP000004926">
    <property type="component" value="Chromosome"/>
</dbReference>
<gene>
    <name evidence="2" type="ORF">SacmaDRAFT_4698</name>
</gene>
<dbReference type="PANTHER" id="PTHR32487:SF0">
    <property type="entry name" value="3-OXO-DELTA(4,5)-STEROID 5-BETA-REDUCTASE"/>
    <property type="match status" value="1"/>
</dbReference>
<evidence type="ECO:0000313" key="3">
    <source>
        <dbReference type="Proteomes" id="UP000004926"/>
    </source>
</evidence>
<reference evidence="2 3" key="1">
    <citation type="journal article" date="2012" name="Stand. Genomic Sci.">
        <title>Genome sequence of the ocean sediment bacterium Saccharomonospora marina type strain (XMU15(T)).</title>
        <authorList>
            <person name="Klenk H.P."/>
            <person name="Lu M."/>
            <person name="Lucas S."/>
            <person name="Lapidus A."/>
            <person name="Copeland A."/>
            <person name="Pitluck S."/>
            <person name="Goodwin L.A."/>
            <person name="Han C."/>
            <person name="Tapia R."/>
            <person name="Brambilla E.M."/>
            <person name="Potter G."/>
            <person name="Land M."/>
            <person name="Ivanova N."/>
            <person name="Rohde M."/>
            <person name="Goker M."/>
            <person name="Detter J.C."/>
            <person name="Li W.J."/>
            <person name="Kyrpides N.C."/>
            <person name="Woyke T."/>
        </authorList>
    </citation>
    <scope>NUCLEOTIDE SEQUENCE [LARGE SCALE GENOMIC DNA]</scope>
    <source>
        <strain evidence="2 3">XMU15</strain>
    </source>
</reference>
<evidence type="ECO:0000259" key="1">
    <source>
        <dbReference type="Pfam" id="PF22917"/>
    </source>
</evidence>
<dbReference type="HOGENOM" id="CLU_030125_0_0_11"/>
<dbReference type="OrthoDB" id="4392084at2"/>
<dbReference type="InterPro" id="IPR055222">
    <property type="entry name" value="PRISE-like_Rossmann-fold"/>
</dbReference>
<dbReference type="Gene3D" id="3.40.50.720">
    <property type="entry name" value="NAD(P)-binding Rossmann-like Domain"/>
    <property type="match status" value="1"/>
</dbReference>
<dbReference type="PANTHER" id="PTHR32487">
    <property type="entry name" value="3-OXO-DELTA(4,5)-STEROID 5-BETA-REDUCTASE"/>
    <property type="match status" value="1"/>
</dbReference>
<dbReference type="RefSeq" id="WP_009156250.1">
    <property type="nucleotide sequence ID" value="NZ_CM001439.1"/>
</dbReference>
<protein>
    <submittedName>
        <fullName evidence="2">Nucleoside-diphosphate-sugar epimerase</fullName>
    </submittedName>
</protein>
<sequence>MSSNRKVALVAGAAGVIGRNLVEHLETLDDWEVIGISRRGGDDTARTRQLRVDLLDREDTLSKLGELTEVTHVFYAAYADRPSWAELVPPNLAMLRNLVDAVEPAAADLKHISLMQGYKVYGAHLGPFKTPAREDDAAHMPPEFNVDQQAFLQQRQRASAWTWSALRPSVVCGFALGNPMNLAMVLACYAAISAELGLPLRFPGKPGAYDSLLEMTDAGLLARATVWAATAEACANQAFNINNGDLFRWSELWPKIAAYFGLEVAPPLPMSLETVMADKEPLWNSMVARLGLEPTPYDQVSSWRFGDFVFAWDYDVIADGSKARRFGFTEHVDTERMFFDIFDDLRKRKIIP</sequence>
<dbReference type="InterPro" id="IPR036291">
    <property type="entry name" value="NAD(P)-bd_dom_sf"/>
</dbReference>
<dbReference type="STRING" id="882083.SacmaDRAFT_4698"/>
<proteinExistence type="predicted"/>
<dbReference type="eggNOG" id="COG0702">
    <property type="taxonomic scope" value="Bacteria"/>
</dbReference>
<dbReference type="EMBL" id="CM001439">
    <property type="protein sequence ID" value="EHR52872.1"/>
    <property type="molecule type" value="Genomic_DNA"/>
</dbReference>
<evidence type="ECO:0000313" key="2">
    <source>
        <dbReference type="EMBL" id="EHR52872.1"/>
    </source>
</evidence>
<feature type="domain" description="PRISE-like Rossmann-fold" evidence="1">
    <location>
        <begin position="62"/>
        <end position="352"/>
    </location>
</feature>
<name>H5WY05_9PSEU</name>